<dbReference type="Proteomes" id="UP000315003">
    <property type="component" value="Chromosome"/>
</dbReference>
<evidence type="ECO:0000256" key="1">
    <source>
        <dbReference type="SAM" id="MobiDB-lite"/>
    </source>
</evidence>
<sequence length="163" mass="18982">MSDDFKARFESAIQRGQNRREQAANQSRKAEMTEEELKRLHTSFRLALSDRIESKVNDIIDAFPGFRHEAMFGEVGWGSACYRDDLHLESGRRTNQYSRFEMVIRPISDLKVLDLKGKGTIKNRELFNRSLFRQISEVDVVEFEQVIDAWTIEYAEQFAAKIG</sequence>
<feature type="compositionally biased region" description="Basic and acidic residues" evidence="1">
    <location>
        <begin position="18"/>
        <end position="34"/>
    </location>
</feature>
<proteinExistence type="predicted"/>
<dbReference type="OrthoDB" id="269629at2"/>
<keyword evidence="3" id="KW-1185">Reference proteome</keyword>
<organism evidence="2 3">
    <name type="scientific">Stieleria bergensis</name>
    <dbReference type="NCBI Taxonomy" id="2528025"/>
    <lineage>
        <taxon>Bacteria</taxon>
        <taxon>Pseudomonadati</taxon>
        <taxon>Planctomycetota</taxon>
        <taxon>Planctomycetia</taxon>
        <taxon>Pirellulales</taxon>
        <taxon>Pirellulaceae</taxon>
        <taxon>Stieleria</taxon>
    </lineage>
</organism>
<gene>
    <name evidence="2" type="ORF">SV7mr_32830</name>
</gene>
<name>A0A517SX85_9BACT</name>
<dbReference type="EMBL" id="CP036272">
    <property type="protein sequence ID" value="QDT60757.1"/>
    <property type="molecule type" value="Genomic_DNA"/>
</dbReference>
<evidence type="ECO:0000313" key="2">
    <source>
        <dbReference type="EMBL" id="QDT60757.1"/>
    </source>
</evidence>
<dbReference type="AlphaFoldDB" id="A0A517SX85"/>
<dbReference type="RefSeq" id="WP_145273928.1">
    <property type="nucleotide sequence ID" value="NZ_CP036272.1"/>
</dbReference>
<reference evidence="2 3" key="1">
    <citation type="submission" date="2019-02" db="EMBL/GenBank/DDBJ databases">
        <title>Deep-cultivation of Planctomycetes and their phenomic and genomic characterization uncovers novel biology.</title>
        <authorList>
            <person name="Wiegand S."/>
            <person name="Jogler M."/>
            <person name="Boedeker C."/>
            <person name="Pinto D."/>
            <person name="Vollmers J."/>
            <person name="Rivas-Marin E."/>
            <person name="Kohn T."/>
            <person name="Peeters S.H."/>
            <person name="Heuer A."/>
            <person name="Rast P."/>
            <person name="Oberbeckmann S."/>
            <person name="Bunk B."/>
            <person name="Jeske O."/>
            <person name="Meyerdierks A."/>
            <person name="Storesund J.E."/>
            <person name="Kallscheuer N."/>
            <person name="Luecker S."/>
            <person name="Lage O.M."/>
            <person name="Pohl T."/>
            <person name="Merkel B.J."/>
            <person name="Hornburger P."/>
            <person name="Mueller R.-W."/>
            <person name="Bruemmer F."/>
            <person name="Labrenz M."/>
            <person name="Spormann A.M."/>
            <person name="Op den Camp H."/>
            <person name="Overmann J."/>
            <person name="Amann R."/>
            <person name="Jetten M.S.M."/>
            <person name="Mascher T."/>
            <person name="Medema M.H."/>
            <person name="Devos D.P."/>
            <person name="Kaster A.-K."/>
            <person name="Ovreas L."/>
            <person name="Rohde M."/>
            <person name="Galperin M.Y."/>
            <person name="Jogler C."/>
        </authorList>
    </citation>
    <scope>NUCLEOTIDE SEQUENCE [LARGE SCALE GENOMIC DNA]</scope>
    <source>
        <strain evidence="2 3">SV_7m_r</strain>
    </source>
</reference>
<feature type="region of interest" description="Disordered" evidence="1">
    <location>
        <begin position="13"/>
        <end position="34"/>
    </location>
</feature>
<protein>
    <submittedName>
        <fullName evidence="2">Uncharacterized protein</fullName>
    </submittedName>
</protein>
<evidence type="ECO:0000313" key="3">
    <source>
        <dbReference type="Proteomes" id="UP000315003"/>
    </source>
</evidence>
<accession>A0A517SX85</accession>